<dbReference type="AlphaFoldDB" id="A0ABD5EVG0"/>
<name>A0ABD5EVG0_9ACTN</name>
<proteinExistence type="inferred from homology"/>
<dbReference type="Proteomes" id="UP001183535">
    <property type="component" value="Unassembled WGS sequence"/>
</dbReference>
<dbReference type="Pfam" id="PF02771">
    <property type="entry name" value="Acyl-CoA_dh_N"/>
    <property type="match status" value="1"/>
</dbReference>
<evidence type="ECO:0000256" key="5">
    <source>
        <dbReference type="ARBA" id="ARBA00023002"/>
    </source>
</evidence>
<dbReference type="GO" id="GO:0016491">
    <property type="term" value="F:oxidoreductase activity"/>
    <property type="evidence" value="ECO:0007669"/>
    <property type="project" value="UniProtKB-KW"/>
</dbReference>
<evidence type="ECO:0000256" key="2">
    <source>
        <dbReference type="ARBA" id="ARBA00009347"/>
    </source>
</evidence>
<gene>
    <name evidence="8" type="ORF">RM877_28580</name>
</gene>
<dbReference type="InterPro" id="IPR009075">
    <property type="entry name" value="AcylCo_DH/oxidase_C"/>
</dbReference>
<keyword evidence="5" id="KW-0560">Oxidoreductase</keyword>
<accession>A0ABD5EVG0</accession>
<reference evidence="9" key="1">
    <citation type="submission" date="2023-07" db="EMBL/GenBank/DDBJ databases">
        <title>30 novel species of actinomycetes from the DSMZ collection.</title>
        <authorList>
            <person name="Nouioui I."/>
        </authorList>
    </citation>
    <scope>NUCLEOTIDE SEQUENCE [LARGE SCALE GENOMIC DNA]</scope>
    <source>
        <strain evidence="9">DSM 41981</strain>
    </source>
</reference>
<dbReference type="RefSeq" id="WP_093836149.1">
    <property type="nucleotide sequence ID" value="NZ_JAVRES010000019.1"/>
</dbReference>
<dbReference type="InterPro" id="IPR013786">
    <property type="entry name" value="AcylCoA_DH/ox_N"/>
</dbReference>
<dbReference type="Pfam" id="PF00441">
    <property type="entry name" value="Acyl-CoA_dh_1"/>
    <property type="match status" value="1"/>
</dbReference>
<dbReference type="PANTHER" id="PTHR43884:SF20">
    <property type="entry name" value="ACYL-COA DEHYDROGENASE FADE28"/>
    <property type="match status" value="1"/>
</dbReference>
<evidence type="ECO:0000259" key="6">
    <source>
        <dbReference type="Pfam" id="PF00441"/>
    </source>
</evidence>
<sequence length="350" mass="37283">MNNSDSERELVVRTVQDILDARPVTTDEGRRERWDADLWALLADSDMTAVGIAETHGGAGGAFGDAAAIVSCLAAAGAAVPLAEHLLVVAPALAGTSLAPSDLMAPVTFARGGQAVADGEGYYRLNGELPDVAWGDVASRAAVLVQVGTTGALVLAETHGHVVKRTANLADEPRATLAFDDVRLPGVPLTAQQVEAIDARMALARAVQLTGALHQVFDWTCEYARERTQFGRPLSDFPTVRTDLVRMAGEVAAATALTEAAVEAAPHNWDILPAAAAKIRAGAAVEVVARSAHQIHGAIGFTREHRLHHLTRRLWAWREEAGTERHWSQVLGGHLRPKHQALWPQLVDAV</sequence>
<keyword evidence="4" id="KW-0274">FAD</keyword>
<dbReference type="InterPro" id="IPR009100">
    <property type="entry name" value="AcylCoA_DH/oxidase_NM_dom_sf"/>
</dbReference>
<comment type="caution">
    <text evidence="8">The sequence shown here is derived from an EMBL/GenBank/DDBJ whole genome shotgun (WGS) entry which is preliminary data.</text>
</comment>
<keyword evidence="9" id="KW-1185">Reference proteome</keyword>
<dbReference type="InterPro" id="IPR036250">
    <property type="entry name" value="AcylCo_DH-like_C"/>
</dbReference>
<protein>
    <submittedName>
        <fullName evidence="8">Acyl-CoA dehydrogenase family protein</fullName>
    </submittedName>
</protein>
<evidence type="ECO:0000313" key="8">
    <source>
        <dbReference type="EMBL" id="MDT0438643.1"/>
    </source>
</evidence>
<organism evidence="8 9">
    <name type="scientific">Streptomyces doudnae</name>
    <dbReference type="NCBI Taxonomy" id="3075536"/>
    <lineage>
        <taxon>Bacteria</taxon>
        <taxon>Bacillati</taxon>
        <taxon>Actinomycetota</taxon>
        <taxon>Actinomycetes</taxon>
        <taxon>Kitasatosporales</taxon>
        <taxon>Streptomycetaceae</taxon>
        <taxon>Streptomyces</taxon>
    </lineage>
</organism>
<dbReference type="PANTHER" id="PTHR43884">
    <property type="entry name" value="ACYL-COA DEHYDROGENASE"/>
    <property type="match status" value="1"/>
</dbReference>
<dbReference type="InterPro" id="IPR037069">
    <property type="entry name" value="AcylCoA_DH/ox_N_sf"/>
</dbReference>
<comment type="similarity">
    <text evidence="2">Belongs to the acyl-CoA dehydrogenase family.</text>
</comment>
<dbReference type="Gene3D" id="1.10.540.10">
    <property type="entry name" value="Acyl-CoA dehydrogenase/oxidase, N-terminal domain"/>
    <property type="match status" value="1"/>
</dbReference>
<evidence type="ECO:0000259" key="7">
    <source>
        <dbReference type="Pfam" id="PF02771"/>
    </source>
</evidence>
<keyword evidence="3" id="KW-0285">Flavoprotein</keyword>
<evidence type="ECO:0000256" key="1">
    <source>
        <dbReference type="ARBA" id="ARBA00001974"/>
    </source>
</evidence>
<dbReference type="Gene3D" id="1.20.140.10">
    <property type="entry name" value="Butyryl-CoA Dehydrogenase, subunit A, domain 3"/>
    <property type="match status" value="1"/>
</dbReference>
<feature type="domain" description="Acyl-CoA dehydrogenase/oxidase C-terminal" evidence="6">
    <location>
        <begin position="203"/>
        <end position="324"/>
    </location>
</feature>
<dbReference type="SUPFAM" id="SSF56645">
    <property type="entry name" value="Acyl-CoA dehydrogenase NM domain-like"/>
    <property type="match status" value="1"/>
</dbReference>
<dbReference type="SUPFAM" id="SSF47203">
    <property type="entry name" value="Acyl-CoA dehydrogenase C-terminal domain-like"/>
    <property type="match status" value="1"/>
</dbReference>
<evidence type="ECO:0000313" key="9">
    <source>
        <dbReference type="Proteomes" id="UP001183535"/>
    </source>
</evidence>
<feature type="domain" description="Acyl-CoA dehydrogenase/oxidase N-terminal" evidence="7">
    <location>
        <begin position="7"/>
        <end position="88"/>
    </location>
</feature>
<evidence type="ECO:0000256" key="3">
    <source>
        <dbReference type="ARBA" id="ARBA00022630"/>
    </source>
</evidence>
<evidence type="ECO:0000256" key="4">
    <source>
        <dbReference type="ARBA" id="ARBA00022827"/>
    </source>
</evidence>
<comment type="cofactor">
    <cofactor evidence="1">
        <name>FAD</name>
        <dbReference type="ChEBI" id="CHEBI:57692"/>
    </cofactor>
</comment>
<dbReference type="EMBL" id="JAVRES010000019">
    <property type="protein sequence ID" value="MDT0438643.1"/>
    <property type="molecule type" value="Genomic_DNA"/>
</dbReference>